<accession>A0A4V2ZUB4</accession>
<gene>
    <name evidence="1" type="ORF">E1757_01175</name>
</gene>
<dbReference type="EMBL" id="SMRT01000001">
    <property type="protein sequence ID" value="TDG00285.1"/>
    <property type="molecule type" value="Genomic_DNA"/>
</dbReference>
<dbReference type="OrthoDB" id="2620680at2"/>
<reference evidence="1 2" key="1">
    <citation type="submission" date="2019-03" db="EMBL/GenBank/DDBJ databases">
        <title>This is whole genome sequence of Paenibacillus sp MS74 strain.</title>
        <authorList>
            <person name="Trinh H.N."/>
        </authorList>
    </citation>
    <scope>NUCLEOTIDE SEQUENCE [LARGE SCALE GENOMIC DNA]</scope>
    <source>
        <strain evidence="1 2">MS74</strain>
    </source>
</reference>
<dbReference type="AlphaFoldDB" id="A0A4V2ZUB4"/>
<dbReference type="Proteomes" id="UP000295636">
    <property type="component" value="Unassembled WGS sequence"/>
</dbReference>
<proteinExistence type="predicted"/>
<evidence type="ECO:0000313" key="1">
    <source>
        <dbReference type="EMBL" id="TDG00285.1"/>
    </source>
</evidence>
<sequence length="113" mass="13652">MTTTVQDLVTDAEYNRILDGVNDLLKETYHIPDSKSAWILNQSHDRVDDYLFDYASYLEFVRETRNYIRDTFENQFHQKVELEPEQTNRMINDAAAWVAFECVRCYFEKRLWK</sequence>
<keyword evidence="2" id="KW-1185">Reference proteome</keyword>
<dbReference type="RefSeq" id="WP_133224994.1">
    <property type="nucleotide sequence ID" value="NZ_SMRT01000001.1"/>
</dbReference>
<organism evidence="1 2">
    <name type="scientific">Paenibacillus piri</name>
    <dbReference type="NCBI Taxonomy" id="2547395"/>
    <lineage>
        <taxon>Bacteria</taxon>
        <taxon>Bacillati</taxon>
        <taxon>Bacillota</taxon>
        <taxon>Bacilli</taxon>
        <taxon>Bacillales</taxon>
        <taxon>Paenibacillaceae</taxon>
        <taxon>Paenibacillus</taxon>
    </lineage>
</organism>
<comment type="caution">
    <text evidence="1">The sequence shown here is derived from an EMBL/GenBank/DDBJ whole genome shotgun (WGS) entry which is preliminary data.</text>
</comment>
<protein>
    <submittedName>
        <fullName evidence="1">Uncharacterized protein</fullName>
    </submittedName>
</protein>
<name>A0A4V2ZUB4_9BACL</name>
<evidence type="ECO:0000313" key="2">
    <source>
        <dbReference type="Proteomes" id="UP000295636"/>
    </source>
</evidence>